<dbReference type="Gene3D" id="3.40.50.1820">
    <property type="entry name" value="alpha/beta hydrolase"/>
    <property type="match status" value="1"/>
</dbReference>
<keyword evidence="4" id="KW-1185">Reference proteome</keyword>
<name>A0A5A7PP81_STRAF</name>
<organism evidence="3 4">
    <name type="scientific">Striga asiatica</name>
    <name type="common">Asiatic witchweed</name>
    <name type="synonym">Buchnera asiatica</name>
    <dbReference type="NCBI Taxonomy" id="4170"/>
    <lineage>
        <taxon>Eukaryota</taxon>
        <taxon>Viridiplantae</taxon>
        <taxon>Streptophyta</taxon>
        <taxon>Embryophyta</taxon>
        <taxon>Tracheophyta</taxon>
        <taxon>Spermatophyta</taxon>
        <taxon>Magnoliopsida</taxon>
        <taxon>eudicotyledons</taxon>
        <taxon>Gunneridae</taxon>
        <taxon>Pentapetalae</taxon>
        <taxon>asterids</taxon>
        <taxon>lamiids</taxon>
        <taxon>Lamiales</taxon>
        <taxon>Orobanchaceae</taxon>
        <taxon>Buchnereae</taxon>
        <taxon>Striga</taxon>
    </lineage>
</organism>
<dbReference type="OrthoDB" id="10263094at2759"/>
<protein>
    <submittedName>
        <fullName evidence="3">Alpha/beta-Hydrolases superfamily protein</fullName>
    </submittedName>
</protein>
<dbReference type="AlphaFoldDB" id="A0A5A7PP81"/>
<evidence type="ECO:0000313" key="3">
    <source>
        <dbReference type="EMBL" id="GER34735.1"/>
    </source>
</evidence>
<dbReference type="PANTHER" id="PTHR11247:SF8">
    <property type="entry name" value="PALMITOYL-PROTEIN THIOESTERASE 1"/>
    <property type="match status" value="1"/>
</dbReference>
<keyword evidence="2" id="KW-0812">Transmembrane</keyword>
<keyword evidence="1 3" id="KW-0378">Hydrolase</keyword>
<feature type="transmembrane region" description="Helical" evidence="2">
    <location>
        <begin position="12"/>
        <end position="34"/>
    </location>
</feature>
<dbReference type="EMBL" id="BKCP01004949">
    <property type="protein sequence ID" value="GER34735.1"/>
    <property type="molecule type" value="Genomic_DNA"/>
</dbReference>
<accession>A0A5A7PP81</accession>
<reference evidence="4" key="1">
    <citation type="journal article" date="2019" name="Curr. Biol.">
        <title>Genome Sequence of Striga asiatica Provides Insight into the Evolution of Plant Parasitism.</title>
        <authorList>
            <person name="Yoshida S."/>
            <person name="Kim S."/>
            <person name="Wafula E.K."/>
            <person name="Tanskanen J."/>
            <person name="Kim Y.M."/>
            <person name="Honaas L."/>
            <person name="Yang Z."/>
            <person name="Spallek T."/>
            <person name="Conn C.E."/>
            <person name="Ichihashi Y."/>
            <person name="Cheong K."/>
            <person name="Cui S."/>
            <person name="Der J.P."/>
            <person name="Gundlach H."/>
            <person name="Jiao Y."/>
            <person name="Hori C."/>
            <person name="Ishida J.K."/>
            <person name="Kasahara H."/>
            <person name="Kiba T."/>
            <person name="Kim M.S."/>
            <person name="Koo N."/>
            <person name="Laohavisit A."/>
            <person name="Lee Y.H."/>
            <person name="Lumba S."/>
            <person name="McCourt P."/>
            <person name="Mortimer J.C."/>
            <person name="Mutuku J.M."/>
            <person name="Nomura T."/>
            <person name="Sasaki-Sekimoto Y."/>
            <person name="Seto Y."/>
            <person name="Wang Y."/>
            <person name="Wakatake T."/>
            <person name="Sakakibara H."/>
            <person name="Demura T."/>
            <person name="Yamaguchi S."/>
            <person name="Yoneyama K."/>
            <person name="Manabe R.I."/>
            <person name="Nelson D.C."/>
            <person name="Schulman A.H."/>
            <person name="Timko M.P."/>
            <person name="dePamphilis C.W."/>
            <person name="Choi D."/>
            <person name="Shirasu K."/>
        </authorList>
    </citation>
    <scope>NUCLEOTIDE SEQUENCE [LARGE SCALE GENOMIC DNA]</scope>
    <source>
        <strain evidence="4">cv. UVA1</strain>
    </source>
</reference>
<dbReference type="PANTHER" id="PTHR11247">
    <property type="entry name" value="PALMITOYL-PROTEIN THIOESTERASE/DOLICHYLDIPHOSPHATASE 1"/>
    <property type="match status" value="1"/>
</dbReference>
<proteinExistence type="predicted"/>
<evidence type="ECO:0000313" key="4">
    <source>
        <dbReference type="Proteomes" id="UP000325081"/>
    </source>
</evidence>
<keyword evidence="2" id="KW-0472">Membrane</keyword>
<dbReference type="Pfam" id="PF02089">
    <property type="entry name" value="Palm_thioest"/>
    <property type="match status" value="1"/>
</dbReference>
<dbReference type="GO" id="GO:0016790">
    <property type="term" value="F:thiolester hydrolase activity"/>
    <property type="evidence" value="ECO:0007669"/>
    <property type="project" value="TreeGrafter"/>
</dbReference>
<keyword evidence="2" id="KW-1133">Transmembrane helix</keyword>
<dbReference type="SUPFAM" id="SSF53474">
    <property type="entry name" value="alpha/beta-Hydrolases"/>
    <property type="match status" value="1"/>
</dbReference>
<evidence type="ECO:0000256" key="1">
    <source>
        <dbReference type="ARBA" id="ARBA00022801"/>
    </source>
</evidence>
<gene>
    <name evidence="3" type="ORF">STAS_10980</name>
</gene>
<sequence length="168" mass="18304">MSPFLSSFTIPSLIFSLFASSLIPFSVSLPFILLHGIGDQCSSRGVKSLTQDLIDFSKSEGFCVEVGDVYWDSWFKPLQDQTQIVCNKVKQMQELHEGYNIVGFAQGNLIGRGVVEFCDGGPPVRNFVSLGGPHTGTALVPLCGTGVFCNLANALIKSEIYSDYVQVR</sequence>
<comment type="caution">
    <text evidence="3">The sequence shown here is derived from an EMBL/GenBank/DDBJ whole genome shotgun (WGS) entry which is preliminary data.</text>
</comment>
<dbReference type="InterPro" id="IPR029058">
    <property type="entry name" value="AB_hydrolase_fold"/>
</dbReference>
<feature type="non-terminal residue" evidence="3">
    <location>
        <position position="168"/>
    </location>
</feature>
<dbReference type="Proteomes" id="UP000325081">
    <property type="component" value="Unassembled WGS sequence"/>
</dbReference>
<evidence type="ECO:0000256" key="2">
    <source>
        <dbReference type="SAM" id="Phobius"/>
    </source>
</evidence>